<dbReference type="EMBL" id="CP031039">
    <property type="protein sequence ID" value="QDZ22060.1"/>
    <property type="molecule type" value="Genomic_DNA"/>
</dbReference>
<organism evidence="2 3">
    <name type="scientific">Chloropicon primus</name>
    <dbReference type="NCBI Taxonomy" id="1764295"/>
    <lineage>
        <taxon>Eukaryota</taxon>
        <taxon>Viridiplantae</taxon>
        <taxon>Chlorophyta</taxon>
        <taxon>Chloropicophyceae</taxon>
        <taxon>Chloropicales</taxon>
        <taxon>Chloropicaceae</taxon>
        <taxon>Chloropicon</taxon>
    </lineage>
</organism>
<accession>A0A5B8MRM5</accession>
<keyword evidence="1" id="KW-0812">Transmembrane</keyword>
<keyword evidence="3" id="KW-1185">Reference proteome</keyword>
<proteinExistence type="predicted"/>
<evidence type="ECO:0000256" key="1">
    <source>
        <dbReference type="SAM" id="Phobius"/>
    </source>
</evidence>
<protein>
    <submittedName>
        <fullName evidence="2">Uncharacterized protein</fullName>
    </submittedName>
</protein>
<gene>
    <name evidence="2" type="ORF">A3770_06p45780</name>
</gene>
<keyword evidence="1" id="KW-1133">Transmembrane helix</keyword>
<name>A0A5B8MRM5_9CHLO</name>
<reference evidence="2 3" key="1">
    <citation type="submission" date="2018-07" db="EMBL/GenBank/DDBJ databases">
        <title>The complete nuclear genome of the prasinophyte Chloropicon primus (CCMP1205).</title>
        <authorList>
            <person name="Pombert J.-F."/>
            <person name="Otis C."/>
            <person name="Turmel M."/>
            <person name="Lemieux C."/>
        </authorList>
    </citation>
    <scope>NUCLEOTIDE SEQUENCE [LARGE SCALE GENOMIC DNA]</scope>
    <source>
        <strain evidence="2 3">CCMP1205</strain>
    </source>
</reference>
<sequence length="1059" mass="119099">MDCAQEMKYVEDLDVETVKDKIVLLQFSNCATTWTEANQEYFHTSLYFLMSTSARGMIFAERYRGKLPGVSVLGENLQNFMPPSCIITAESYDKVLQTYIREAGGSNTIHQGSSWEADMSSVSFPPLKAPDAGDPVQVSLTQAYKLFNSFKYGDKAEAMDTFIESFEFLYPLQYINFLGEATELPLGRANNLGPQVNPQIISEMVVVRRNGTCMQKSYSACASHCYGRPLSEMFDSQELAGKIALVIIPESQSEESSVMEGCFRSLQDYPILLQELGVSAVILSLGEDFELPHRDQAVPFADIKVPVLLAPLSYAKYLNFTNQLGERPEGEPLAPALFIKNATLPAVSDLLDVMNLGVMRKQPHFKYLPFGAPANQIVHTRKNSSAAVGLSEMMSKYFADPMNGDYFLRSLDAMLGEQYRFTVSEVTPEKSDSSATETGARGSVTYSYMHGIQDTFFSGAESNHSYWNQNYFDPPRFDDDVAAWKGMRMLQLKPTDHCTPPPGTLMGFCLDSCVGSGYFQPLANITAYDDVALLFDESEHVCLPTREIYLRALSELNFTNVRALLVGSDETTKVSTFVHREEGADFGVYDVHLDILSRYREASVLDLNKKEVYLSRDVVEEELTRFCSSGHIVESFRQAVRGMLNGLNITGGEGGEMYDLENASSLPFAVEQLRENIGDMCGEFDKKATKAIKVLHPRSSVLRRQRKEKENKPILWESYNRIGLEFAGVATDSASLESFSGEVVLVETHPSCSSIDCTGCNERFNDVDLRGKIAFIPFLREEYLQDNYVADFYLAIDQNVTVEEVLSNQKDFLSILRSSAQERMQAAGGIHASCLLPTYNLMRLLKERGASAVVFGNDMYEIYRTTFRGWMAEDTIPMLNINDLASREWYRILKHANESLIVDVRSWNRISSVDLAEIFLQRLDKEPKKQFLDRMKVTMAIDKVTNEPYSGVTTIIATPSIESLKSEKARDEDWAYKTALWGGIASVCFAVGVVSLLIRHYMGRLSLARLQEVQTVDLSNLPMAMRNESNATRRNPNVIFQQDTYGWGPFRERRSRSYV</sequence>
<evidence type="ECO:0000313" key="3">
    <source>
        <dbReference type="Proteomes" id="UP000316726"/>
    </source>
</evidence>
<dbReference type="AlphaFoldDB" id="A0A5B8MRM5"/>
<feature type="transmembrane region" description="Helical" evidence="1">
    <location>
        <begin position="979"/>
        <end position="998"/>
    </location>
</feature>
<evidence type="ECO:0000313" key="2">
    <source>
        <dbReference type="EMBL" id="QDZ22060.1"/>
    </source>
</evidence>
<keyword evidence="1" id="KW-0472">Membrane</keyword>
<dbReference type="Proteomes" id="UP000316726">
    <property type="component" value="Chromosome 6"/>
</dbReference>